<feature type="region of interest" description="Disordered" evidence="1">
    <location>
        <begin position="27"/>
        <end position="67"/>
    </location>
</feature>
<evidence type="ECO:0000313" key="2">
    <source>
        <dbReference type="EMBL" id="GJT94053.1"/>
    </source>
</evidence>
<protein>
    <recommendedName>
        <fullName evidence="4">Reverse transcriptase domain-containing protein</fullName>
    </recommendedName>
</protein>
<feature type="compositionally biased region" description="Low complexity" evidence="1">
    <location>
        <begin position="40"/>
        <end position="59"/>
    </location>
</feature>
<name>A0ABQ5I1S1_9ASTR</name>
<sequence>MALLPPGFLEPLYSDIINAQDIEHMIPPTLPRDIEPPVRSPISLSSSSSVGSSSPVRSTTPPPDYPFDESIFAELDNSLWIIPRLLGSEPVPEKPNEMAPKRTSTSASPAMTQAAIRKLVADSVAAALEAQAATMENTDNTNRNTGQRETHVVRKCSCKEFMNCQPFNFKGTEGAVGLIRWFELSESVFSRINCTEDCKVKFATGTLTEESLSWWNSFPSLLE</sequence>
<evidence type="ECO:0000313" key="3">
    <source>
        <dbReference type="Proteomes" id="UP001151760"/>
    </source>
</evidence>
<dbReference type="Proteomes" id="UP001151760">
    <property type="component" value="Unassembled WGS sequence"/>
</dbReference>
<accession>A0ABQ5I1S1</accession>
<gene>
    <name evidence="2" type="ORF">Tco_1082898</name>
</gene>
<reference evidence="2" key="1">
    <citation type="journal article" date="2022" name="Int. J. Mol. Sci.">
        <title>Draft Genome of Tanacetum Coccineum: Genomic Comparison of Closely Related Tanacetum-Family Plants.</title>
        <authorList>
            <person name="Yamashiro T."/>
            <person name="Shiraishi A."/>
            <person name="Nakayama K."/>
            <person name="Satake H."/>
        </authorList>
    </citation>
    <scope>NUCLEOTIDE SEQUENCE</scope>
</reference>
<keyword evidence="3" id="KW-1185">Reference proteome</keyword>
<evidence type="ECO:0008006" key="4">
    <source>
        <dbReference type="Google" id="ProtNLM"/>
    </source>
</evidence>
<evidence type="ECO:0000256" key="1">
    <source>
        <dbReference type="SAM" id="MobiDB-lite"/>
    </source>
</evidence>
<proteinExistence type="predicted"/>
<dbReference type="EMBL" id="BQNB010020260">
    <property type="protein sequence ID" value="GJT94053.1"/>
    <property type="molecule type" value="Genomic_DNA"/>
</dbReference>
<comment type="caution">
    <text evidence="2">The sequence shown here is derived from an EMBL/GenBank/DDBJ whole genome shotgun (WGS) entry which is preliminary data.</text>
</comment>
<organism evidence="2 3">
    <name type="scientific">Tanacetum coccineum</name>
    <dbReference type="NCBI Taxonomy" id="301880"/>
    <lineage>
        <taxon>Eukaryota</taxon>
        <taxon>Viridiplantae</taxon>
        <taxon>Streptophyta</taxon>
        <taxon>Embryophyta</taxon>
        <taxon>Tracheophyta</taxon>
        <taxon>Spermatophyta</taxon>
        <taxon>Magnoliopsida</taxon>
        <taxon>eudicotyledons</taxon>
        <taxon>Gunneridae</taxon>
        <taxon>Pentapetalae</taxon>
        <taxon>asterids</taxon>
        <taxon>campanulids</taxon>
        <taxon>Asterales</taxon>
        <taxon>Asteraceae</taxon>
        <taxon>Asteroideae</taxon>
        <taxon>Anthemideae</taxon>
        <taxon>Anthemidinae</taxon>
        <taxon>Tanacetum</taxon>
    </lineage>
</organism>
<reference evidence="2" key="2">
    <citation type="submission" date="2022-01" db="EMBL/GenBank/DDBJ databases">
        <authorList>
            <person name="Yamashiro T."/>
            <person name="Shiraishi A."/>
            <person name="Satake H."/>
            <person name="Nakayama K."/>
        </authorList>
    </citation>
    <scope>NUCLEOTIDE SEQUENCE</scope>
</reference>